<feature type="region of interest" description="Disordered" evidence="1">
    <location>
        <begin position="1"/>
        <end position="33"/>
    </location>
</feature>
<protein>
    <submittedName>
        <fullName evidence="2">Uncharacterized protein</fullName>
    </submittedName>
</protein>
<organism evidence="2 3">
    <name type="scientific">Penicillium solitum</name>
    <dbReference type="NCBI Taxonomy" id="60172"/>
    <lineage>
        <taxon>Eukaryota</taxon>
        <taxon>Fungi</taxon>
        <taxon>Dikarya</taxon>
        <taxon>Ascomycota</taxon>
        <taxon>Pezizomycotina</taxon>
        <taxon>Eurotiomycetes</taxon>
        <taxon>Eurotiomycetidae</taxon>
        <taxon>Eurotiales</taxon>
        <taxon>Aspergillaceae</taxon>
        <taxon>Penicillium</taxon>
    </lineage>
</organism>
<reference evidence="3" key="1">
    <citation type="journal article" date="2017" name="Nat. Microbiol.">
        <title>Global analysis of biosynthetic gene clusters reveals vast potential of secondary metabolite production in Penicillium species.</title>
        <authorList>
            <person name="Nielsen J.C."/>
            <person name="Grijseels S."/>
            <person name="Prigent S."/>
            <person name="Ji B."/>
            <person name="Dainat J."/>
            <person name="Nielsen K.F."/>
            <person name="Frisvad J.C."/>
            <person name="Workman M."/>
            <person name="Nielsen J."/>
        </authorList>
    </citation>
    <scope>NUCLEOTIDE SEQUENCE [LARGE SCALE GENOMIC DNA]</scope>
    <source>
        <strain evidence="3">IBT 29525</strain>
    </source>
</reference>
<dbReference type="AlphaFoldDB" id="A0A1V6QW81"/>
<keyword evidence="3" id="KW-1185">Reference proteome</keyword>
<evidence type="ECO:0000256" key="1">
    <source>
        <dbReference type="SAM" id="MobiDB-lite"/>
    </source>
</evidence>
<evidence type="ECO:0000313" key="3">
    <source>
        <dbReference type="Proteomes" id="UP000191612"/>
    </source>
</evidence>
<sequence length="119" mass="12529">MAPPANTATAPSPLDDEVLEGPPASSPEHRSRSLEPLLSAYAPYQVRVGVGICDLAYMWKNLPTIQPDATSAMLTTQLDAWTSSTRKGTKDLCSASMAPFTASGGIDQRSLGDMTGEMG</sequence>
<proteinExistence type="predicted"/>
<name>A0A1V6QW81_9EURO</name>
<accession>A0A1V6QW81</accession>
<dbReference type="Proteomes" id="UP000191612">
    <property type="component" value="Unassembled WGS sequence"/>
</dbReference>
<comment type="caution">
    <text evidence="2">The sequence shown here is derived from an EMBL/GenBank/DDBJ whole genome shotgun (WGS) entry which is preliminary data.</text>
</comment>
<gene>
    <name evidence="2" type="ORF">PENSOL_c034G11838</name>
</gene>
<feature type="compositionally biased region" description="Low complexity" evidence="1">
    <location>
        <begin position="1"/>
        <end position="13"/>
    </location>
</feature>
<evidence type="ECO:0000313" key="2">
    <source>
        <dbReference type="EMBL" id="OQD93216.1"/>
    </source>
</evidence>
<dbReference type="EMBL" id="MDYO01000034">
    <property type="protein sequence ID" value="OQD93216.1"/>
    <property type="molecule type" value="Genomic_DNA"/>
</dbReference>